<evidence type="ECO:0000256" key="1">
    <source>
        <dbReference type="SAM" id="Phobius"/>
    </source>
</evidence>
<accession>A0A174R3E4</accession>
<organism evidence="2 3">
    <name type="scientific">Bacteroides caccae</name>
    <dbReference type="NCBI Taxonomy" id="47678"/>
    <lineage>
        <taxon>Bacteria</taxon>
        <taxon>Pseudomonadati</taxon>
        <taxon>Bacteroidota</taxon>
        <taxon>Bacteroidia</taxon>
        <taxon>Bacteroidales</taxon>
        <taxon>Bacteroidaceae</taxon>
        <taxon>Bacteroides</taxon>
    </lineage>
</organism>
<evidence type="ECO:0000313" key="2">
    <source>
        <dbReference type="EMBL" id="CUP78691.1"/>
    </source>
</evidence>
<keyword evidence="1" id="KW-1133">Transmembrane helix</keyword>
<dbReference type="AlphaFoldDB" id="A0A174R3E4"/>
<dbReference type="EMBL" id="CZBL01000003">
    <property type="protein sequence ID" value="CUP78691.1"/>
    <property type="molecule type" value="Genomic_DNA"/>
</dbReference>
<dbReference type="Proteomes" id="UP000095725">
    <property type="component" value="Unassembled WGS sequence"/>
</dbReference>
<reference evidence="2 3" key="1">
    <citation type="submission" date="2015-09" db="EMBL/GenBank/DDBJ databases">
        <authorList>
            <consortium name="Pathogen Informatics"/>
        </authorList>
    </citation>
    <scope>NUCLEOTIDE SEQUENCE [LARGE SCALE GENOMIC DNA]</scope>
    <source>
        <strain evidence="2 3">2789STDY5834946</strain>
    </source>
</reference>
<proteinExistence type="predicted"/>
<keyword evidence="1" id="KW-0812">Transmembrane</keyword>
<dbReference type="RefSeq" id="WP_004310117.1">
    <property type="nucleotide sequence ID" value="NZ_CAXKYF010000001.1"/>
</dbReference>
<protein>
    <submittedName>
        <fullName evidence="2">Uncharacterized protein</fullName>
    </submittedName>
</protein>
<feature type="transmembrane region" description="Helical" evidence="1">
    <location>
        <begin position="35"/>
        <end position="52"/>
    </location>
</feature>
<gene>
    <name evidence="2" type="ORF">ERS852558_00973</name>
</gene>
<sequence>MKTFRVIQNVLIAVGIITTVSLVDGIEVSASNVQAAFVIACFTIVTILEREFRSEKDEE</sequence>
<name>A0A174R3E4_9BACE</name>
<evidence type="ECO:0000313" key="3">
    <source>
        <dbReference type="Proteomes" id="UP000095725"/>
    </source>
</evidence>
<keyword evidence="1" id="KW-0472">Membrane</keyword>